<evidence type="ECO:0000313" key="2">
    <source>
        <dbReference type="Proteomes" id="UP001177670"/>
    </source>
</evidence>
<sequence length="100" mass="11205">MELSDKSEETHASEKCRSRVRKRTERAHRLWNVEDRGIGVDRDIDDAAKRVVARQRSLTVLVSIITGTPCGELIFSFTGHSSSVRGELSPLILLEGDSRI</sequence>
<reference evidence="1" key="1">
    <citation type="submission" date="2021-10" db="EMBL/GenBank/DDBJ databases">
        <title>Melipona bicolor Genome sequencing and assembly.</title>
        <authorList>
            <person name="Araujo N.S."/>
            <person name="Arias M.C."/>
        </authorList>
    </citation>
    <scope>NUCLEOTIDE SEQUENCE</scope>
    <source>
        <strain evidence="1">USP_2M_L1-L4_2017</strain>
        <tissue evidence="1">Whole body</tissue>
    </source>
</reference>
<dbReference type="EMBL" id="JAHYIQ010000001">
    <property type="protein sequence ID" value="KAK1136195.1"/>
    <property type="molecule type" value="Genomic_DNA"/>
</dbReference>
<comment type="caution">
    <text evidence="1">The sequence shown here is derived from an EMBL/GenBank/DDBJ whole genome shotgun (WGS) entry which is preliminary data.</text>
</comment>
<protein>
    <submittedName>
        <fullName evidence="1">Uncharacterized protein</fullName>
    </submittedName>
</protein>
<dbReference type="AlphaFoldDB" id="A0AA40GFD6"/>
<evidence type="ECO:0000313" key="1">
    <source>
        <dbReference type="EMBL" id="KAK1136195.1"/>
    </source>
</evidence>
<gene>
    <name evidence="1" type="ORF">K0M31_000760</name>
</gene>
<keyword evidence="2" id="KW-1185">Reference proteome</keyword>
<dbReference type="Proteomes" id="UP001177670">
    <property type="component" value="Unassembled WGS sequence"/>
</dbReference>
<organism evidence="1 2">
    <name type="scientific">Melipona bicolor</name>
    <dbReference type="NCBI Taxonomy" id="60889"/>
    <lineage>
        <taxon>Eukaryota</taxon>
        <taxon>Metazoa</taxon>
        <taxon>Ecdysozoa</taxon>
        <taxon>Arthropoda</taxon>
        <taxon>Hexapoda</taxon>
        <taxon>Insecta</taxon>
        <taxon>Pterygota</taxon>
        <taxon>Neoptera</taxon>
        <taxon>Endopterygota</taxon>
        <taxon>Hymenoptera</taxon>
        <taxon>Apocrita</taxon>
        <taxon>Aculeata</taxon>
        <taxon>Apoidea</taxon>
        <taxon>Anthophila</taxon>
        <taxon>Apidae</taxon>
        <taxon>Melipona</taxon>
    </lineage>
</organism>
<proteinExistence type="predicted"/>
<accession>A0AA40GFD6</accession>
<name>A0AA40GFD6_9HYME</name>